<comment type="caution">
    <text evidence="12">The sequence shown here is derived from an EMBL/GenBank/DDBJ whole genome shotgun (WGS) entry which is preliminary data.</text>
</comment>
<protein>
    <recommendedName>
        <fullName evidence="11">TonB C-terminal domain-containing protein</fullName>
    </recommendedName>
</protein>
<dbReference type="AlphaFoldDB" id="A0A2S9SUW8"/>
<evidence type="ECO:0000256" key="5">
    <source>
        <dbReference type="ARBA" id="ARBA00022519"/>
    </source>
</evidence>
<keyword evidence="3" id="KW-0813">Transport</keyword>
<comment type="similarity">
    <text evidence="2">Belongs to the TonB family.</text>
</comment>
<evidence type="ECO:0000256" key="10">
    <source>
        <dbReference type="SAM" id="MobiDB-lite"/>
    </source>
</evidence>
<dbReference type="GO" id="GO:0031992">
    <property type="term" value="F:energy transducer activity"/>
    <property type="evidence" value="ECO:0007669"/>
    <property type="project" value="TreeGrafter"/>
</dbReference>
<dbReference type="PANTHER" id="PTHR33446">
    <property type="entry name" value="PROTEIN TONB-RELATED"/>
    <property type="match status" value="1"/>
</dbReference>
<dbReference type="InterPro" id="IPR037682">
    <property type="entry name" value="TonB_C"/>
</dbReference>
<reference evidence="12 13" key="1">
    <citation type="submission" date="2017-09" db="EMBL/GenBank/DDBJ databases">
        <title>Reassesment of A. cryaerophilus.</title>
        <authorList>
            <person name="Perez-Cataluna A."/>
            <person name="Collado L."/>
            <person name="Salgado O."/>
            <person name="Lefinanco V."/>
            <person name="Figueras M.J."/>
        </authorList>
    </citation>
    <scope>NUCLEOTIDE SEQUENCE [LARGE SCALE GENOMIC DNA]</scope>
    <source>
        <strain evidence="12 13">LMG 9871</strain>
    </source>
</reference>
<keyword evidence="9" id="KW-0472">Membrane</keyword>
<evidence type="ECO:0000256" key="3">
    <source>
        <dbReference type="ARBA" id="ARBA00022448"/>
    </source>
</evidence>
<dbReference type="InterPro" id="IPR006260">
    <property type="entry name" value="TonB/TolA_C"/>
</dbReference>
<evidence type="ECO:0000256" key="6">
    <source>
        <dbReference type="ARBA" id="ARBA00022692"/>
    </source>
</evidence>
<keyword evidence="6" id="KW-0812">Transmembrane</keyword>
<evidence type="ECO:0000256" key="4">
    <source>
        <dbReference type="ARBA" id="ARBA00022475"/>
    </source>
</evidence>
<feature type="compositionally biased region" description="Polar residues" evidence="10">
    <location>
        <begin position="88"/>
        <end position="99"/>
    </location>
</feature>
<evidence type="ECO:0000256" key="9">
    <source>
        <dbReference type="ARBA" id="ARBA00023136"/>
    </source>
</evidence>
<keyword evidence="7" id="KW-0653">Protein transport</keyword>
<dbReference type="GO" id="GO:0055085">
    <property type="term" value="P:transmembrane transport"/>
    <property type="evidence" value="ECO:0007669"/>
    <property type="project" value="InterPro"/>
</dbReference>
<dbReference type="InterPro" id="IPR051045">
    <property type="entry name" value="TonB-dependent_transducer"/>
</dbReference>
<evidence type="ECO:0000256" key="7">
    <source>
        <dbReference type="ARBA" id="ARBA00022927"/>
    </source>
</evidence>
<dbReference type="GO" id="GO:0098797">
    <property type="term" value="C:plasma membrane protein complex"/>
    <property type="evidence" value="ECO:0007669"/>
    <property type="project" value="TreeGrafter"/>
</dbReference>
<dbReference type="Pfam" id="PF03544">
    <property type="entry name" value="TonB_C"/>
    <property type="match status" value="1"/>
</dbReference>
<evidence type="ECO:0000256" key="2">
    <source>
        <dbReference type="ARBA" id="ARBA00006555"/>
    </source>
</evidence>
<feature type="domain" description="TonB C-terminal" evidence="11">
    <location>
        <begin position="168"/>
        <end position="255"/>
    </location>
</feature>
<dbReference type="Proteomes" id="UP000238649">
    <property type="component" value="Unassembled WGS sequence"/>
</dbReference>
<accession>A0A2S9SUW8</accession>
<evidence type="ECO:0000256" key="1">
    <source>
        <dbReference type="ARBA" id="ARBA00004383"/>
    </source>
</evidence>
<dbReference type="SUPFAM" id="SSF74653">
    <property type="entry name" value="TolA/TonB C-terminal domain"/>
    <property type="match status" value="1"/>
</dbReference>
<comment type="subcellular location">
    <subcellularLocation>
        <location evidence="1">Cell inner membrane</location>
        <topology evidence="1">Single-pass membrane protein</topology>
        <orientation evidence="1">Periplasmic side</orientation>
    </subcellularLocation>
</comment>
<keyword evidence="8" id="KW-1133">Transmembrane helix</keyword>
<dbReference type="PANTHER" id="PTHR33446:SF2">
    <property type="entry name" value="PROTEIN TONB"/>
    <property type="match status" value="1"/>
</dbReference>
<dbReference type="GO" id="GO:0015031">
    <property type="term" value="P:protein transport"/>
    <property type="evidence" value="ECO:0007669"/>
    <property type="project" value="UniProtKB-KW"/>
</dbReference>
<dbReference type="EMBL" id="NXGH01000005">
    <property type="protein sequence ID" value="PRM90387.1"/>
    <property type="molecule type" value="Genomic_DNA"/>
</dbReference>
<evidence type="ECO:0000256" key="8">
    <source>
        <dbReference type="ARBA" id="ARBA00022989"/>
    </source>
</evidence>
<feature type="region of interest" description="Disordered" evidence="10">
    <location>
        <begin position="75"/>
        <end position="99"/>
    </location>
</feature>
<organism evidence="12 13">
    <name type="scientific">Aliarcobacter cryaerophilus</name>
    <dbReference type="NCBI Taxonomy" id="28198"/>
    <lineage>
        <taxon>Bacteria</taxon>
        <taxon>Pseudomonadati</taxon>
        <taxon>Campylobacterota</taxon>
        <taxon>Epsilonproteobacteria</taxon>
        <taxon>Campylobacterales</taxon>
        <taxon>Arcobacteraceae</taxon>
        <taxon>Aliarcobacter</taxon>
    </lineage>
</organism>
<evidence type="ECO:0000313" key="12">
    <source>
        <dbReference type="EMBL" id="PRM90387.1"/>
    </source>
</evidence>
<evidence type="ECO:0000259" key="11">
    <source>
        <dbReference type="PROSITE" id="PS52015"/>
    </source>
</evidence>
<keyword evidence="5" id="KW-0997">Cell inner membrane</keyword>
<dbReference type="OrthoDB" id="5349195at2"/>
<dbReference type="NCBIfam" id="TIGR01352">
    <property type="entry name" value="tonB_Cterm"/>
    <property type="match status" value="1"/>
</dbReference>
<sequence>MKKIVLAFFVSLLIHILLFLNYSFKEPAKEETKKDNEKSEVKFVKLVQEKVSQEQASKNIEPKINEPKIVEEKKEDIKTPKKVEKQQKASSELKANNSKKQLDIKEAKKVQKQILKESSNLQDSALEKFLSQKTPVNQEILNELQKLYGKEYDNFTSVQKAYLEKNLNNFQVITQKVLNRMGYPKLAAKLGIGGINTIEFMFHPNGDISGLKIIGSSGYTILDDYSLELIQIAYKEYPKPTEPTKLRFKVFYRNY</sequence>
<dbReference type="PROSITE" id="PS52015">
    <property type="entry name" value="TONB_CTD"/>
    <property type="match status" value="1"/>
</dbReference>
<evidence type="ECO:0000313" key="13">
    <source>
        <dbReference type="Proteomes" id="UP000238649"/>
    </source>
</evidence>
<feature type="compositionally biased region" description="Basic and acidic residues" evidence="10">
    <location>
        <begin position="75"/>
        <end position="87"/>
    </location>
</feature>
<keyword evidence="4" id="KW-1003">Cell membrane</keyword>
<dbReference type="RefSeq" id="WP_105911242.1">
    <property type="nucleotide sequence ID" value="NZ_NXGH01000005.1"/>
</dbReference>
<name>A0A2S9SUW8_9BACT</name>
<dbReference type="Gene3D" id="3.30.1150.10">
    <property type="match status" value="1"/>
</dbReference>
<gene>
    <name evidence="12" type="ORF">CJ671_02990</name>
</gene>
<proteinExistence type="inferred from homology"/>